<evidence type="ECO:0000256" key="1">
    <source>
        <dbReference type="ARBA" id="ARBA00008826"/>
    </source>
</evidence>
<dbReference type="GO" id="GO:0015937">
    <property type="term" value="P:coenzyme A biosynthetic process"/>
    <property type="evidence" value="ECO:0007669"/>
    <property type="project" value="UniProtKB-UniRule"/>
</dbReference>
<comment type="similarity">
    <text evidence="2">In the C-terminal section; belongs to the UPF0157 (GrpB) family.</text>
</comment>
<dbReference type="SUPFAM" id="SSF52540">
    <property type="entry name" value="P-loop containing nucleoside triphosphate hydrolases"/>
    <property type="match status" value="1"/>
</dbReference>
<comment type="function">
    <text evidence="5">Catalyzes the phosphorylation of the 3'-hydroxyl group of dephosphocoenzyme A to form coenzyme A.</text>
</comment>
<dbReference type="InterPro" id="IPR027417">
    <property type="entry name" value="P-loop_NTPase"/>
</dbReference>
<dbReference type="NCBIfam" id="TIGR00152">
    <property type="entry name" value="dephospho-CoA kinase"/>
    <property type="match status" value="1"/>
</dbReference>
<comment type="pathway">
    <text evidence="5">Cofactor biosynthesis; coenzyme A biosynthesis; CoA from (R)-pantothenate: step 5/5.</text>
</comment>
<dbReference type="UniPathway" id="UPA00241">
    <property type="reaction ID" value="UER00356"/>
</dbReference>
<dbReference type="PROSITE" id="PS51219">
    <property type="entry name" value="DPCK"/>
    <property type="match status" value="1"/>
</dbReference>
<keyword evidence="5 7" id="KW-0418">Kinase</keyword>
<organism evidence="7 8">
    <name type="scientific">Austwickia chelonae NBRC 105200</name>
    <dbReference type="NCBI Taxonomy" id="1184607"/>
    <lineage>
        <taxon>Bacteria</taxon>
        <taxon>Bacillati</taxon>
        <taxon>Actinomycetota</taxon>
        <taxon>Actinomycetes</taxon>
        <taxon>Micrococcales</taxon>
        <taxon>Dermatophilaceae</taxon>
        <taxon>Austwickia</taxon>
    </lineage>
</organism>
<dbReference type="eggNOG" id="COG0237">
    <property type="taxonomic scope" value="Bacteria"/>
</dbReference>
<dbReference type="OrthoDB" id="9812943at2"/>
<keyword evidence="5" id="KW-0808">Transferase</keyword>
<dbReference type="GO" id="GO:0004140">
    <property type="term" value="F:dephospho-CoA kinase activity"/>
    <property type="evidence" value="ECO:0007669"/>
    <property type="project" value="UniProtKB-UniRule"/>
</dbReference>
<reference evidence="7 8" key="1">
    <citation type="submission" date="2012-08" db="EMBL/GenBank/DDBJ databases">
        <title>Whole genome shotgun sequence of Austwickia chelonae NBRC 105200.</title>
        <authorList>
            <person name="Yoshida I."/>
            <person name="Hosoyama A."/>
            <person name="Tsuchikane K."/>
            <person name="Katsumata H."/>
            <person name="Ando Y."/>
            <person name="Ohji S."/>
            <person name="Hamada M."/>
            <person name="Tamura T."/>
            <person name="Yamazoe A."/>
            <person name="Yamazaki S."/>
            <person name="Fujita N."/>
        </authorList>
    </citation>
    <scope>NUCLEOTIDE SEQUENCE [LARGE SCALE GENOMIC DNA]</scope>
    <source>
        <strain evidence="7 8">NBRC 105200</strain>
    </source>
</reference>
<comment type="catalytic activity">
    <reaction evidence="5">
        <text>3'-dephospho-CoA + ATP = ADP + CoA + H(+)</text>
        <dbReference type="Rhea" id="RHEA:18245"/>
        <dbReference type="ChEBI" id="CHEBI:15378"/>
        <dbReference type="ChEBI" id="CHEBI:30616"/>
        <dbReference type="ChEBI" id="CHEBI:57287"/>
        <dbReference type="ChEBI" id="CHEBI:57328"/>
        <dbReference type="ChEBI" id="CHEBI:456216"/>
        <dbReference type="EC" id="2.7.1.24"/>
    </reaction>
</comment>
<dbReference type="Pfam" id="PF04229">
    <property type="entry name" value="GrpB"/>
    <property type="match status" value="1"/>
</dbReference>
<dbReference type="EMBL" id="BAGZ01000005">
    <property type="protein sequence ID" value="GAB77227.1"/>
    <property type="molecule type" value="Genomic_DNA"/>
</dbReference>
<dbReference type="AlphaFoldDB" id="K6W5X6"/>
<dbReference type="GO" id="GO:0005737">
    <property type="term" value="C:cytoplasm"/>
    <property type="evidence" value="ECO:0007669"/>
    <property type="project" value="UniProtKB-SubCell"/>
</dbReference>
<keyword evidence="4 5" id="KW-0067">ATP-binding</keyword>
<keyword evidence="8" id="KW-1185">Reference proteome</keyword>
<evidence type="ECO:0000313" key="8">
    <source>
        <dbReference type="Proteomes" id="UP000008495"/>
    </source>
</evidence>
<dbReference type="EC" id="2.7.1.24" evidence="5 6"/>
<dbReference type="RefSeq" id="WP_006501979.1">
    <property type="nucleotide sequence ID" value="NZ_BAGZ01000005.1"/>
</dbReference>
<dbReference type="PANTHER" id="PTHR34822">
    <property type="entry name" value="GRPB DOMAIN PROTEIN (AFU_ORTHOLOGUE AFUA_1G01530)"/>
    <property type="match status" value="1"/>
</dbReference>
<dbReference type="Proteomes" id="UP000008495">
    <property type="component" value="Unassembled WGS sequence"/>
</dbReference>
<sequence>MLHVGLTGGIGSGKSTVARRLAQHGAVVIDADALAREVVSPGTSGLEQVRLRFGDDVIGPHGELDRRALASIVFDDEKARADLESITHPLVAARTAELLATTGEQSIVVHDVPLLVENHLGPDYHLVVVVEASPETRVQRLTGLRGMPEADALARMAHQAGDEQRTAAADVVLGNDGSLEQLEAAVDQLWAERLSPYEENLWQGRLHVQQDLPVTSSYKDEWPQQAERVIERLSRILGARAPELEHVGSTSVPGMPGKDVIDIQIGVTDLRSADDPEFVEALARAGFPRVDKIRMDHPTGELLDPSLWVKRFHGSCDPGRIVHIHVREADSAGWQSALLFRDWLRANPDAADEYVEVKNALSAQSDSARAYADAKEPWFEEIWPRITAWAQKTGWRS</sequence>
<evidence type="ECO:0000256" key="3">
    <source>
        <dbReference type="ARBA" id="ARBA00022741"/>
    </source>
</evidence>
<dbReference type="HAMAP" id="MF_00376">
    <property type="entry name" value="Dephospho_CoA_kinase"/>
    <property type="match status" value="1"/>
</dbReference>
<comment type="subcellular location">
    <subcellularLocation>
        <location evidence="5">Cytoplasm</location>
    </subcellularLocation>
</comment>
<name>K6W5X6_9MICO</name>
<dbReference type="CDD" id="cd02022">
    <property type="entry name" value="DPCK"/>
    <property type="match status" value="1"/>
</dbReference>
<evidence type="ECO:0000256" key="2">
    <source>
        <dbReference type="ARBA" id="ARBA00011058"/>
    </source>
</evidence>
<dbReference type="SUPFAM" id="SSF81301">
    <property type="entry name" value="Nucleotidyltransferase"/>
    <property type="match status" value="1"/>
</dbReference>
<dbReference type="Gene3D" id="3.30.460.10">
    <property type="entry name" value="Beta Polymerase, domain 2"/>
    <property type="match status" value="1"/>
</dbReference>
<keyword evidence="5" id="KW-0963">Cytoplasm</keyword>
<dbReference type="GO" id="GO:0005524">
    <property type="term" value="F:ATP binding"/>
    <property type="evidence" value="ECO:0007669"/>
    <property type="project" value="UniProtKB-UniRule"/>
</dbReference>
<dbReference type="STRING" id="100225.SAMN05421595_1042"/>
<dbReference type="InterPro" id="IPR043519">
    <property type="entry name" value="NT_sf"/>
</dbReference>
<comment type="similarity">
    <text evidence="5">Belongs to the CoaE family.</text>
</comment>
<comment type="similarity">
    <text evidence="1">In the N-terminal section; belongs to the CoaE family.</text>
</comment>
<dbReference type="NCBIfam" id="NF002879">
    <property type="entry name" value="PRK03333.1"/>
    <property type="match status" value="1"/>
</dbReference>
<dbReference type="Gene3D" id="3.40.50.300">
    <property type="entry name" value="P-loop containing nucleotide triphosphate hydrolases"/>
    <property type="match status" value="1"/>
</dbReference>
<dbReference type="Pfam" id="PF01121">
    <property type="entry name" value="CoaE"/>
    <property type="match status" value="1"/>
</dbReference>
<proteinExistence type="inferred from homology"/>
<evidence type="ECO:0000256" key="6">
    <source>
        <dbReference type="NCBIfam" id="TIGR00152"/>
    </source>
</evidence>
<accession>K6W5X6</accession>
<evidence type="ECO:0000256" key="5">
    <source>
        <dbReference type="HAMAP-Rule" id="MF_00376"/>
    </source>
</evidence>
<dbReference type="eggNOG" id="COG2320">
    <property type="taxonomic scope" value="Bacteria"/>
</dbReference>
<feature type="binding site" evidence="5">
    <location>
        <begin position="11"/>
        <end position="16"/>
    </location>
    <ligand>
        <name>ATP</name>
        <dbReference type="ChEBI" id="CHEBI:30616"/>
    </ligand>
</feature>
<gene>
    <name evidence="5 7" type="primary">coaE</name>
    <name evidence="7" type="ORF">AUCHE_05_01320</name>
</gene>
<protein>
    <recommendedName>
        <fullName evidence="5 6">Dephospho-CoA kinase</fullName>
        <ecNumber evidence="5 6">2.7.1.24</ecNumber>
    </recommendedName>
    <alternativeName>
        <fullName evidence="5">Dephosphocoenzyme A kinase</fullName>
    </alternativeName>
</protein>
<keyword evidence="3 5" id="KW-0547">Nucleotide-binding</keyword>
<evidence type="ECO:0000313" key="7">
    <source>
        <dbReference type="EMBL" id="GAB77227.1"/>
    </source>
</evidence>
<comment type="caution">
    <text evidence="7">The sequence shown here is derived from an EMBL/GenBank/DDBJ whole genome shotgun (WGS) entry which is preliminary data.</text>
</comment>
<dbReference type="InterPro" id="IPR001977">
    <property type="entry name" value="Depp_CoAkinase"/>
</dbReference>
<dbReference type="PANTHER" id="PTHR34822:SF1">
    <property type="entry name" value="GRPB FAMILY PROTEIN"/>
    <property type="match status" value="1"/>
</dbReference>
<keyword evidence="5" id="KW-0173">Coenzyme A biosynthesis</keyword>
<dbReference type="InterPro" id="IPR007344">
    <property type="entry name" value="GrpB/CoaE"/>
</dbReference>
<evidence type="ECO:0000256" key="4">
    <source>
        <dbReference type="ARBA" id="ARBA00022840"/>
    </source>
</evidence>